<dbReference type="AlphaFoldDB" id="A0A6I2M979"/>
<dbReference type="RefSeq" id="WP_070876458.1">
    <property type="nucleotide sequence ID" value="NZ_CAJFZX010000010.1"/>
</dbReference>
<evidence type="ECO:0000256" key="2">
    <source>
        <dbReference type="ARBA" id="ARBA00022475"/>
    </source>
</evidence>
<feature type="domain" description="Phage shock protein PspC N-terminal" evidence="7">
    <location>
        <begin position="3"/>
        <end position="62"/>
    </location>
</feature>
<dbReference type="GO" id="GO:0005886">
    <property type="term" value="C:plasma membrane"/>
    <property type="evidence" value="ECO:0007669"/>
    <property type="project" value="UniProtKB-SubCell"/>
</dbReference>
<gene>
    <name evidence="8" type="ORF">GJU41_10375</name>
</gene>
<dbReference type="PANTHER" id="PTHR33885">
    <property type="entry name" value="PHAGE SHOCK PROTEIN C"/>
    <property type="match status" value="1"/>
</dbReference>
<comment type="subcellular location">
    <subcellularLocation>
        <location evidence="1">Cell membrane</location>
        <topology evidence="1">Single-pass membrane protein</topology>
    </subcellularLocation>
</comment>
<name>A0A6I2M979_9BACI</name>
<comment type="caution">
    <text evidence="8">The sequence shown here is derived from an EMBL/GenBank/DDBJ whole genome shotgun (WGS) entry which is preliminary data.</text>
</comment>
<accession>A0A6I2M979</accession>
<evidence type="ECO:0000256" key="1">
    <source>
        <dbReference type="ARBA" id="ARBA00004162"/>
    </source>
</evidence>
<evidence type="ECO:0000256" key="6">
    <source>
        <dbReference type="SAM" id="Phobius"/>
    </source>
</evidence>
<dbReference type="InterPro" id="IPR052027">
    <property type="entry name" value="PspC"/>
</dbReference>
<evidence type="ECO:0000313" key="9">
    <source>
        <dbReference type="Proteomes" id="UP000441585"/>
    </source>
</evidence>
<proteinExistence type="predicted"/>
<dbReference type="PANTHER" id="PTHR33885:SF3">
    <property type="entry name" value="PHAGE SHOCK PROTEIN C"/>
    <property type="match status" value="1"/>
</dbReference>
<organism evidence="8 9">
    <name type="scientific">Metabacillus idriensis</name>
    <dbReference type="NCBI Taxonomy" id="324768"/>
    <lineage>
        <taxon>Bacteria</taxon>
        <taxon>Bacillati</taxon>
        <taxon>Bacillota</taxon>
        <taxon>Bacilli</taxon>
        <taxon>Bacillales</taxon>
        <taxon>Bacillaceae</taxon>
        <taxon>Metabacillus</taxon>
    </lineage>
</organism>
<dbReference type="Pfam" id="PF04024">
    <property type="entry name" value="PspC"/>
    <property type="match status" value="1"/>
</dbReference>
<evidence type="ECO:0000256" key="3">
    <source>
        <dbReference type="ARBA" id="ARBA00022692"/>
    </source>
</evidence>
<keyword evidence="5 6" id="KW-0472">Membrane</keyword>
<protein>
    <submittedName>
        <fullName evidence="8">PspC domain-containing protein</fullName>
    </submittedName>
</protein>
<evidence type="ECO:0000313" key="8">
    <source>
        <dbReference type="EMBL" id="MRX54379.1"/>
    </source>
</evidence>
<evidence type="ECO:0000256" key="5">
    <source>
        <dbReference type="ARBA" id="ARBA00023136"/>
    </source>
</evidence>
<dbReference type="EMBL" id="WKKF01000002">
    <property type="protein sequence ID" value="MRX54379.1"/>
    <property type="molecule type" value="Genomic_DNA"/>
</dbReference>
<evidence type="ECO:0000256" key="4">
    <source>
        <dbReference type="ARBA" id="ARBA00022989"/>
    </source>
</evidence>
<evidence type="ECO:0000259" key="7">
    <source>
        <dbReference type="Pfam" id="PF04024"/>
    </source>
</evidence>
<reference evidence="8 9" key="1">
    <citation type="submission" date="2019-11" db="EMBL/GenBank/DDBJ databases">
        <title>Bacillus idriensis genome.</title>
        <authorList>
            <person name="Konopka E.N."/>
            <person name="Newman J.D."/>
        </authorList>
    </citation>
    <scope>NUCLEOTIDE SEQUENCE [LARGE SCALE GENOMIC DNA]</scope>
    <source>
        <strain evidence="8 9">DSM 19097</strain>
    </source>
</reference>
<dbReference type="InterPro" id="IPR007168">
    <property type="entry name" value="Phageshock_PspC_N"/>
</dbReference>
<keyword evidence="2" id="KW-1003">Cell membrane</keyword>
<dbReference type="Proteomes" id="UP000441585">
    <property type="component" value="Unassembled WGS sequence"/>
</dbReference>
<keyword evidence="4 6" id="KW-1133">Transmembrane helix</keyword>
<feature type="transmembrane region" description="Helical" evidence="6">
    <location>
        <begin position="34"/>
        <end position="59"/>
    </location>
</feature>
<keyword evidence="3 6" id="KW-0812">Transmembrane</keyword>
<sequence>MKKKLYRSKSKKMIGGVIGGLADYLNMDVTLLRILFVILLLTTAFFPFGLIYLVMIFLVPNEGDVIKHD</sequence>
<keyword evidence="9" id="KW-1185">Reference proteome</keyword>